<evidence type="ECO:0000313" key="2">
    <source>
        <dbReference type="Proteomes" id="UP000759103"/>
    </source>
</evidence>
<name>A0ABS7BTY0_9SPHN</name>
<sequence>MLDAVLIAEDRPRAPPRLTHRLLERHDREANRLVLVQDRRVAVLDSELSTQAGGMTILPPAITFA</sequence>
<organism evidence="1 2">
    <name type="scientific">Sphingomonas citri</name>
    <dbReference type="NCBI Taxonomy" id="2862499"/>
    <lineage>
        <taxon>Bacteria</taxon>
        <taxon>Pseudomonadati</taxon>
        <taxon>Pseudomonadota</taxon>
        <taxon>Alphaproteobacteria</taxon>
        <taxon>Sphingomonadales</taxon>
        <taxon>Sphingomonadaceae</taxon>
        <taxon>Sphingomonas</taxon>
    </lineage>
</organism>
<reference evidence="1 2" key="1">
    <citation type="submission" date="2021-07" db="EMBL/GenBank/DDBJ databases">
        <title>Sphingomonas sp.</title>
        <authorList>
            <person name="Feng G."/>
            <person name="Li J."/>
            <person name="Pan M."/>
        </authorList>
    </citation>
    <scope>NUCLEOTIDE SEQUENCE [LARGE SCALE GENOMIC DNA]</scope>
    <source>
        <strain evidence="1 2">RRHST34</strain>
    </source>
</reference>
<keyword evidence="2" id="KW-1185">Reference proteome</keyword>
<protein>
    <submittedName>
        <fullName evidence="1">Uncharacterized protein</fullName>
    </submittedName>
</protein>
<comment type="caution">
    <text evidence="1">The sequence shown here is derived from an EMBL/GenBank/DDBJ whole genome shotgun (WGS) entry which is preliminary data.</text>
</comment>
<proteinExistence type="predicted"/>
<dbReference type="Proteomes" id="UP000759103">
    <property type="component" value="Unassembled WGS sequence"/>
</dbReference>
<dbReference type="RefSeq" id="WP_219750593.1">
    <property type="nucleotide sequence ID" value="NZ_JAHXZN010000013.1"/>
</dbReference>
<evidence type="ECO:0000313" key="1">
    <source>
        <dbReference type="EMBL" id="MBW6533057.1"/>
    </source>
</evidence>
<accession>A0ABS7BTY0</accession>
<dbReference type="EMBL" id="JAHXZN010000013">
    <property type="protein sequence ID" value="MBW6533057.1"/>
    <property type="molecule type" value="Genomic_DNA"/>
</dbReference>
<gene>
    <name evidence="1" type="ORF">KZ820_20125</name>
</gene>